<keyword evidence="4" id="KW-1185">Reference proteome</keyword>
<name>A0ABY5LMA5_9VIBR</name>
<evidence type="ECO:0000313" key="3">
    <source>
        <dbReference type="EMBL" id="UUM32262.1"/>
    </source>
</evidence>
<reference evidence="3" key="1">
    <citation type="submission" date="2022-07" db="EMBL/GenBank/DDBJ databases">
        <title>Complete genome of Vibrio japonicus strain JCM 31412T and phylogenomic assessment of the Nereis clade of the genus Vibrio.</title>
        <authorList>
            <person name="Shlafstein M.D."/>
            <person name="Emsley S.A."/>
            <person name="Ushijima B."/>
            <person name="Videau P."/>
            <person name="Saw J.H."/>
        </authorList>
    </citation>
    <scope>NUCLEOTIDE SEQUENCE</scope>
    <source>
        <strain evidence="3">JCM 31412</strain>
    </source>
</reference>
<dbReference type="Gene3D" id="3.40.50.2000">
    <property type="entry name" value="Glycogen Phosphorylase B"/>
    <property type="match status" value="2"/>
</dbReference>
<dbReference type="InterPro" id="IPR001296">
    <property type="entry name" value="Glyco_trans_1"/>
</dbReference>
<dbReference type="PANTHER" id="PTHR45947:SF3">
    <property type="entry name" value="SULFOQUINOVOSYL TRANSFERASE SQD2"/>
    <property type="match status" value="1"/>
</dbReference>
<dbReference type="RefSeq" id="WP_257085924.1">
    <property type="nucleotide sequence ID" value="NZ_CP102097.1"/>
</dbReference>
<dbReference type="Pfam" id="PF13439">
    <property type="entry name" value="Glyco_transf_4"/>
    <property type="match status" value="1"/>
</dbReference>
<dbReference type="InterPro" id="IPR028098">
    <property type="entry name" value="Glyco_trans_4-like_N"/>
</dbReference>
<evidence type="ECO:0000259" key="1">
    <source>
        <dbReference type="Pfam" id="PF00534"/>
    </source>
</evidence>
<dbReference type="SUPFAM" id="SSF53756">
    <property type="entry name" value="UDP-Glycosyltransferase/glycogen phosphorylase"/>
    <property type="match status" value="1"/>
</dbReference>
<dbReference type="Pfam" id="PF00534">
    <property type="entry name" value="Glycos_transf_1"/>
    <property type="match status" value="1"/>
</dbReference>
<feature type="domain" description="Glycosyl transferase family 1" evidence="1">
    <location>
        <begin position="196"/>
        <end position="354"/>
    </location>
</feature>
<feature type="domain" description="Glycosyltransferase subfamily 4-like N-terminal" evidence="2">
    <location>
        <begin position="14"/>
        <end position="183"/>
    </location>
</feature>
<dbReference type="PANTHER" id="PTHR45947">
    <property type="entry name" value="SULFOQUINOVOSYL TRANSFERASE SQD2"/>
    <property type="match status" value="1"/>
</dbReference>
<evidence type="ECO:0000259" key="2">
    <source>
        <dbReference type="Pfam" id="PF13439"/>
    </source>
</evidence>
<gene>
    <name evidence="3" type="ORF">NP165_18435</name>
</gene>
<organism evidence="3 4">
    <name type="scientific">Vibrio japonicus</name>
    <dbReference type="NCBI Taxonomy" id="1824638"/>
    <lineage>
        <taxon>Bacteria</taxon>
        <taxon>Pseudomonadati</taxon>
        <taxon>Pseudomonadota</taxon>
        <taxon>Gammaproteobacteria</taxon>
        <taxon>Vibrionales</taxon>
        <taxon>Vibrionaceae</taxon>
        <taxon>Vibrio</taxon>
    </lineage>
</organism>
<proteinExistence type="predicted"/>
<dbReference type="InterPro" id="IPR050194">
    <property type="entry name" value="Glycosyltransferase_grp1"/>
</dbReference>
<protein>
    <submittedName>
        <fullName evidence="3">Glycosyltransferase family 4 protein</fullName>
    </submittedName>
</protein>
<dbReference type="Proteomes" id="UP001058602">
    <property type="component" value="Chromosome 2"/>
</dbReference>
<sequence>MKILYHHRIASKDGQYVHVEEIIRALRQLGHDVIVVGPKIAEESEFGSDGGWVSKLRKSLPKFCSELLEFCYSFYVFFKLLLAIIKHKPDAIYERYNLFLPAGIWVKKLFRLKLILEVNSPLYDERAQYGGIALKPLAKWSEVYTWRNADHVCPVTHVLAHYVIKAGVPEDHITVIPNGIDPKKFFPNQGITRNRQFEGKLTIGFVGFCREWHQLDKLLSLIAEPENNHLMLLIIGDGPAAEPLQEQAKQLGVESRFHITGLIERKDMPAWLDQIDIALQPAVTPWSSPLKLIEYLAKGKVIVAPDTDNIKELLCDNKNALLYNMDTPDAILDCIKRILSSDNLRARLQMEATKTIQDKKLTWENNAKRIEYIFSTLTSKVPVTFKETK</sequence>
<dbReference type="CDD" id="cd03794">
    <property type="entry name" value="GT4_WbuB-like"/>
    <property type="match status" value="1"/>
</dbReference>
<dbReference type="EMBL" id="CP102097">
    <property type="protein sequence ID" value="UUM32262.1"/>
    <property type="molecule type" value="Genomic_DNA"/>
</dbReference>
<accession>A0ABY5LMA5</accession>
<evidence type="ECO:0000313" key="4">
    <source>
        <dbReference type="Proteomes" id="UP001058602"/>
    </source>
</evidence>